<accession>A0ABX7BRY2</accession>
<organism evidence="3 4">
    <name type="scientific">Brevundimonas vitisensis</name>
    <dbReference type="NCBI Taxonomy" id="2800818"/>
    <lineage>
        <taxon>Bacteria</taxon>
        <taxon>Pseudomonadati</taxon>
        <taxon>Pseudomonadota</taxon>
        <taxon>Alphaproteobacteria</taxon>
        <taxon>Caulobacterales</taxon>
        <taxon>Caulobacteraceae</taxon>
        <taxon>Brevundimonas</taxon>
    </lineage>
</organism>
<comment type="similarity">
    <text evidence="1">Belongs to the sulfur carrier protein TusA family.</text>
</comment>
<gene>
    <name evidence="3" type="ORF">JIP62_02920</name>
</gene>
<dbReference type="PROSITE" id="PS01148">
    <property type="entry name" value="UPF0033"/>
    <property type="match status" value="1"/>
</dbReference>
<dbReference type="RefSeq" id="WP_201103447.1">
    <property type="nucleotide sequence ID" value="NZ_CP067977.1"/>
</dbReference>
<dbReference type="PANTHER" id="PTHR33279">
    <property type="entry name" value="SULFUR CARRIER PROTEIN YEDF-RELATED"/>
    <property type="match status" value="1"/>
</dbReference>
<dbReference type="SUPFAM" id="SSF64307">
    <property type="entry name" value="SirA-like"/>
    <property type="match status" value="1"/>
</dbReference>
<evidence type="ECO:0000313" key="4">
    <source>
        <dbReference type="Proteomes" id="UP000595448"/>
    </source>
</evidence>
<dbReference type="Gene3D" id="3.30.110.40">
    <property type="entry name" value="TusA-like domain"/>
    <property type="match status" value="1"/>
</dbReference>
<dbReference type="CDD" id="cd00291">
    <property type="entry name" value="SirA_YedF_YeeD"/>
    <property type="match status" value="1"/>
</dbReference>
<evidence type="ECO:0000256" key="1">
    <source>
        <dbReference type="ARBA" id="ARBA00008984"/>
    </source>
</evidence>
<evidence type="ECO:0000259" key="2">
    <source>
        <dbReference type="PROSITE" id="PS01148"/>
    </source>
</evidence>
<proteinExistence type="inferred from homology"/>
<feature type="domain" description="UPF0033" evidence="2">
    <location>
        <begin position="9"/>
        <end position="33"/>
    </location>
</feature>
<dbReference type="Pfam" id="PF01206">
    <property type="entry name" value="TusA"/>
    <property type="match status" value="1"/>
</dbReference>
<evidence type="ECO:0000313" key="3">
    <source>
        <dbReference type="EMBL" id="QQQ19096.1"/>
    </source>
</evidence>
<keyword evidence="4" id="KW-1185">Reference proteome</keyword>
<dbReference type="Proteomes" id="UP000595448">
    <property type="component" value="Chromosome"/>
</dbReference>
<dbReference type="PANTHER" id="PTHR33279:SF6">
    <property type="entry name" value="SULFUR CARRIER PROTEIN YEDF-RELATED"/>
    <property type="match status" value="1"/>
</dbReference>
<dbReference type="EMBL" id="CP067977">
    <property type="protein sequence ID" value="QQQ19096.1"/>
    <property type="molecule type" value="Genomic_DNA"/>
</dbReference>
<reference evidence="3 4" key="1">
    <citation type="submission" date="2021-01" db="EMBL/GenBank/DDBJ databases">
        <title>Brevundimonas vitis sp. nov., an bacterium isolated from grape (Vitis vinifera).</title>
        <authorList>
            <person name="Jiang L."/>
            <person name="Lee J."/>
        </authorList>
    </citation>
    <scope>NUCLEOTIDE SEQUENCE [LARGE SCALE GENOMIC DNA]</scope>
    <source>
        <strain evidence="3 4">GRTSA-9</strain>
    </source>
</reference>
<sequence>MPEGELITVDARGHRCPVPSLRLARAMDQAAPGSRLVLLATDPMARIDVPFLMAERGGRMISITEAEGVLSLMVAMPGETTG</sequence>
<protein>
    <submittedName>
        <fullName evidence="3">Sulfurtransferase TusA family protein</fullName>
    </submittedName>
</protein>
<name>A0ABX7BRY2_9CAUL</name>
<dbReference type="InterPro" id="IPR001455">
    <property type="entry name" value="TusA-like"/>
</dbReference>
<dbReference type="InterPro" id="IPR036868">
    <property type="entry name" value="TusA-like_sf"/>
</dbReference>